<evidence type="ECO:0000256" key="3">
    <source>
        <dbReference type="ARBA" id="ARBA00022723"/>
    </source>
</evidence>
<keyword evidence="4" id="KW-0862">Zinc</keyword>
<keyword evidence="10" id="KW-1185">Reference proteome</keyword>
<keyword evidence="7" id="KW-1133">Transmembrane helix</keyword>
<keyword evidence="3" id="KW-0479">Metal-binding</keyword>
<dbReference type="STRING" id="441375.B6AD30"/>
<evidence type="ECO:0000259" key="8">
    <source>
        <dbReference type="PROSITE" id="PS51837"/>
    </source>
</evidence>
<evidence type="ECO:0000256" key="4">
    <source>
        <dbReference type="ARBA" id="ARBA00022833"/>
    </source>
</evidence>
<dbReference type="RefSeq" id="XP_002140383.1">
    <property type="nucleotide sequence ID" value="XM_002140347.1"/>
</dbReference>
<dbReference type="PANTHER" id="PTHR23292">
    <property type="entry name" value="LIPOPOLYSACCHARIDE-INDUCED TUMOR NECROSIS FACTOR-ALPHA FACTOR"/>
    <property type="match status" value="1"/>
</dbReference>
<dbReference type="Pfam" id="PF10601">
    <property type="entry name" value="zf-LITAF-like"/>
    <property type="match status" value="1"/>
</dbReference>
<comment type="similarity">
    <text evidence="2">Belongs to the CDIP1/LITAF family.</text>
</comment>
<dbReference type="Proteomes" id="UP000001460">
    <property type="component" value="Unassembled WGS sequence"/>
</dbReference>
<evidence type="ECO:0000256" key="5">
    <source>
        <dbReference type="ARBA" id="ARBA00023136"/>
    </source>
</evidence>
<sequence>MKPAGKFIHFEVEPVKHEDIEDLNAEVKFEDSPVECTCPFCKEEVVTQVQLESSWFTYLMAFTLFLVLGWISCPVLPLFWSLLQDSVHTCPRCLNKICRNGRIKCPSIKSEVMTVRCGSCAVVLSRKYVFVILLILITVLGFTLLRTLLRLYGLPDVERGLPTEKTWLSFLENCGTRSYLGNPIRAIKEFEDHYQYRTVSWSGRIIKVQEGFWKKHFIYIGMDPPQITTTSGGPVPDLALAFNEILLPQVAQIKVGDLIEFEATLVEFGKRGHPHFGQMWNFTKVDDFTALNIFPRHKNMLLMIPLFEMMNQITDQLSKSLRNSTEFYLSDTDEGNGIFHTQYNENFGAFNEPTQLENRKGDVYYKLPGTQQDSKSQSENYEHDSSSN</sequence>
<feature type="transmembrane region" description="Helical" evidence="7">
    <location>
        <begin position="128"/>
        <end position="149"/>
    </location>
</feature>
<dbReference type="VEuPathDB" id="CryptoDB:CMU_017880"/>
<feature type="transmembrane region" description="Helical" evidence="7">
    <location>
        <begin position="58"/>
        <end position="80"/>
    </location>
</feature>
<dbReference type="GO" id="GO:0008270">
    <property type="term" value="F:zinc ion binding"/>
    <property type="evidence" value="ECO:0007669"/>
    <property type="project" value="TreeGrafter"/>
</dbReference>
<dbReference type="PANTHER" id="PTHR23292:SF6">
    <property type="entry name" value="FI16602P1-RELATED"/>
    <property type="match status" value="1"/>
</dbReference>
<dbReference type="GO" id="GO:0016020">
    <property type="term" value="C:membrane"/>
    <property type="evidence" value="ECO:0007669"/>
    <property type="project" value="UniProtKB-SubCell"/>
</dbReference>
<keyword evidence="5 7" id="KW-0472">Membrane</keyword>
<dbReference type="OMA" id="YCHQELE"/>
<evidence type="ECO:0000256" key="7">
    <source>
        <dbReference type="SAM" id="Phobius"/>
    </source>
</evidence>
<dbReference type="eggNOG" id="ENOG502S3NX">
    <property type="taxonomic scope" value="Eukaryota"/>
</dbReference>
<dbReference type="EMBL" id="DS989728">
    <property type="protein sequence ID" value="EEA06034.1"/>
    <property type="molecule type" value="Genomic_DNA"/>
</dbReference>
<organism evidence="9 10">
    <name type="scientific">Cryptosporidium muris (strain RN66)</name>
    <dbReference type="NCBI Taxonomy" id="441375"/>
    <lineage>
        <taxon>Eukaryota</taxon>
        <taxon>Sar</taxon>
        <taxon>Alveolata</taxon>
        <taxon>Apicomplexa</taxon>
        <taxon>Conoidasida</taxon>
        <taxon>Coccidia</taxon>
        <taxon>Eucoccidiorida</taxon>
        <taxon>Eimeriorina</taxon>
        <taxon>Cryptosporidiidae</taxon>
        <taxon>Cryptosporidium</taxon>
    </lineage>
</organism>
<feature type="compositionally biased region" description="Polar residues" evidence="6">
    <location>
        <begin position="369"/>
        <end position="379"/>
    </location>
</feature>
<evidence type="ECO:0000313" key="10">
    <source>
        <dbReference type="Proteomes" id="UP000001460"/>
    </source>
</evidence>
<reference evidence="9" key="1">
    <citation type="submission" date="2008-06" db="EMBL/GenBank/DDBJ databases">
        <authorList>
            <person name="Lorenzi H."/>
            <person name="Inman J."/>
            <person name="Miller J."/>
            <person name="Schobel S."/>
            <person name="Amedeo P."/>
            <person name="Caler E.V."/>
            <person name="da Silva J."/>
        </authorList>
    </citation>
    <scope>NUCLEOTIDE SEQUENCE [LARGE SCALE GENOMIC DNA]</scope>
    <source>
        <strain evidence="9">RN66</strain>
    </source>
</reference>
<proteinExistence type="inferred from homology"/>
<comment type="subcellular location">
    <subcellularLocation>
        <location evidence="1">Membrane</location>
        <topology evidence="1">Peripheral membrane protein</topology>
    </subcellularLocation>
</comment>
<gene>
    <name evidence="9" type="ORF">CMU_017880</name>
</gene>
<dbReference type="AlphaFoldDB" id="B6AD30"/>
<dbReference type="InterPro" id="IPR037519">
    <property type="entry name" value="LITAF_fam"/>
</dbReference>
<protein>
    <recommendedName>
        <fullName evidence="8">LITAF domain-containing protein</fullName>
    </recommendedName>
</protein>
<dbReference type="OrthoDB" id="5599753at2759"/>
<evidence type="ECO:0000256" key="1">
    <source>
        <dbReference type="ARBA" id="ARBA00004170"/>
    </source>
</evidence>
<evidence type="ECO:0000256" key="2">
    <source>
        <dbReference type="ARBA" id="ARBA00005975"/>
    </source>
</evidence>
<dbReference type="InterPro" id="IPR006629">
    <property type="entry name" value="LITAF"/>
</dbReference>
<dbReference type="SMART" id="SM00714">
    <property type="entry name" value="LITAF"/>
    <property type="match status" value="1"/>
</dbReference>
<dbReference type="GeneID" id="6995264"/>
<keyword evidence="7" id="KW-0812">Transmembrane</keyword>
<feature type="region of interest" description="Disordered" evidence="6">
    <location>
        <begin position="366"/>
        <end position="388"/>
    </location>
</feature>
<evidence type="ECO:0000256" key="6">
    <source>
        <dbReference type="SAM" id="MobiDB-lite"/>
    </source>
</evidence>
<feature type="domain" description="LITAF" evidence="8">
    <location>
        <begin position="18"/>
        <end position="102"/>
    </location>
</feature>
<dbReference type="PROSITE" id="PS51837">
    <property type="entry name" value="LITAF"/>
    <property type="match status" value="1"/>
</dbReference>
<name>B6AD30_CRYMR</name>
<evidence type="ECO:0000313" key="9">
    <source>
        <dbReference type="EMBL" id="EEA06034.1"/>
    </source>
</evidence>
<accession>B6AD30</accession>